<dbReference type="InterPro" id="IPR036291">
    <property type="entry name" value="NAD(P)-bd_dom_sf"/>
</dbReference>
<keyword evidence="9" id="KW-0460">Magnesium</keyword>
<dbReference type="InterPro" id="IPR003821">
    <property type="entry name" value="DXP_reductoisomerase"/>
</dbReference>
<evidence type="ECO:0000256" key="2">
    <source>
        <dbReference type="ARBA" id="ARBA00006825"/>
    </source>
</evidence>
<feature type="binding site" evidence="9">
    <location>
        <position position="28"/>
    </location>
    <ligand>
        <name>NADPH</name>
        <dbReference type="ChEBI" id="CHEBI:57783"/>
    </ligand>
</feature>
<feature type="binding site" evidence="9">
    <location>
        <position position="139"/>
    </location>
    <ligand>
        <name>NADPH</name>
        <dbReference type="ChEBI" id="CHEBI:57783"/>
    </ligand>
</feature>
<keyword evidence="7 9" id="KW-0414">Isoprene biosynthesis</keyword>
<feature type="binding site" evidence="9">
    <location>
        <position position="167"/>
    </location>
    <ligand>
        <name>1-deoxy-D-xylulose 5-phosphate</name>
        <dbReference type="ChEBI" id="CHEBI:57792"/>
    </ligand>
</feature>
<dbReference type="PANTHER" id="PTHR30525:SF0">
    <property type="entry name" value="1-DEOXY-D-XYLULOSE 5-PHOSPHATE REDUCTOISOMERASE, CHLOROPLASTIC"/>
    <property type="match status" value="1"/>
</dbReference>
<comment type="caution">
    <text evidence="13">The sequence shown here is derived from an EMBL/GenBank/DDBJ whole genome shotgun (WGS) entry which is preliminary data.</text>
</comment>
<keyword evidence="13" id="KW-0413">Isomerase</keyword>
<dbReference type="EC" id="1.1.1.267" evidence="9"/>
<dbReference type="HAMAP" id="MF_00183">
    <property type="entry name" value="DXP_reductoisom"/>
    <property type="match status" value="1"/>
</dbReference>
<dbReference type="RefSeq" id="WP_132003481.1">
    <property type="nucleotide sequence ID" value="NZ_JBHUNN010000002.1"/>
</dbReference>
<evidence type="ECO:0000313" key="14">
    <source>
        <dbReference type="Proteomes" id="UP000294881"/>
    </source>
</evidence>
<evidence type="ECO:0000256" key="9">
    <source>
        <dbReference type="HAMAP-Rule" id="MF_00183"/>
    </source>
</evidence>
<feature type="binding site" evidence="9">
    <location>
        <position position="233"/>
    </location>
    <ligand>
        <name>1-deoxy-D-xylulose 5-phosphate</name>
        <dbReference type="ChEBI" id="CHEBI:57792"/>
    </ligand>
</feature>
<dbReference type="SUPFAM" id="SSF69055">
    <property type="entry name" value="1-deoxy-D-xylulose-5-phosphate reductoisomerase, C-terminal domain"/>
    <property type="match status" value="1"/>
</dbReference>
<proteinExistence type="inferred from homology"/>
<feature type="binding site" evidence="9">
    <location>
        <position position="29"/>
    </location>
    <ligand>
        <name>NADPH</name>
        <dbReference type="ChEBI" id="CHEBI:57783"/>
    </ligand>
</feature>
<feature type="binding site" evidence="9">
    <location>
        <position position="191"/>
    </location>
    <ligand>
        <name>1-deoxy-D-xylulose 5-phosphate</name>
        <dbReference type="ChEBI" id="CHEBI:57792"/>
    </ligand>
</feature>
<evidence type="ECO:0000259" key="11">
    <source>
        <dbReference type="Pfam" id="PF08436"/>
    </source>
</evidence>
<reference evidence="13 14" key="1">
    <citation type="submission" date="2019-03" db="EMBL/GenBank/DDBJ databases">
        <title>Genomic Encyclopedia of Type Strains, Phase IV (KMG-IV): sequencing the most valuable type-strain genomes for metagenomic binning, comparative biology and taxonomic classification.</title>
        <authorList>
            <person name="Goeker M."/>
        </authorList>
    </citation>
    <scope>NUCLEOTIDE SEQUENCE [LARGE SCALE GENOMIC DNA]</scope>
    <source>
        <strain evidence="13 14">DSM 22958</strain>
    </source>
</reference>
<evidence type="ECO:0000256" key="4">
    <source>
        <dbReference type="ARBA" id="ARBA00022857"/>
    </source>
</evidence>
<protein>
    <recommendedName>
        <fullName evidence="9">1-deoxy-D-xylulose 5-phosphate reductoisomerase</fullName>
        <shortName evidence="9">DXP reductoisomerase</shortName>
        <ecNumber evidence="9">1.1.1.267</ecNumber>
    </recommendedName>
    <alternativeName>
        <fullName evidence="9">1-deoxyxylulose-5-phosphate reductoisomerase</fullName>
    </alternativeName>
    <alternativeName>
        <fullName evidence="9">2-C-methyl-D-erythritol 4-phosphate synthase</fullName>
    </alternativeName>
</protein>
<dbReference type="Pfam" id="PF02670">
    <property type="entry name" value="DXP_reductoisom"/>
    <property type="match status" value="1"/>
</dbReference>
<evidence type="ECO:0000259" key="10">
    <source>
        <dbReference type="Pfam" id="PF02670"/>
    </source>
</evidence>
<dbReference type="AlphaFoldDB" id="A0A4R2GW52"/>
<dbReference type="NCBIfam" id="TIGR00243">
    <property type="entry name" value="Dxr"/>
    <property type="match status" value="1"/>
</dbReference>
<keyword evidence="5 9" id="KW-0560">Oxidoreductase</keyword>
<feature type="domain" description="1-deoxy-D-xylulose 5-phosphate reductoisomerase N-terminal" evidence="10">
    <location>
        <begin position="22"/>
        <end position="147"/>
    </location>
</feature>
<evidence type="ECO:0000256" key="7">
    <source>
        <dbReference type="ARBA" id="ARBA00023229"/>
    </source>
</evidence>
<organism evidence="13 14">
    <name type="scientific">Camelimonas lactis</name>
    <dbReference type="NCBI Taxonomy" id="659006"/>
    <lineage>
        <taxon>Bacteria</taxon>
        <taxon>Pseudomonadati</taxon>
        <taxon>Pseudomonadota</taxon>
        <taxon>Alphaproteobacteria</taxon>
        <taxon>Hyphomicrobiales</taxon>
        <taxon>Chelatococcaceae</taxon>
        <taxon>Camelimonas</taxon>
    </lineage>
</organism>
<evidence type="ECO:0000259" key="12">
    <source>
        <dbReference type="Pfam" id="PF13288"/>
    </source>
</evidence>
<comment type="pathway">
    <text evidence="1 9">Isoprenoid biosynthesis; isopentenyl diphosphate biosynthesis via DXP pathway; isopentenyl diphosphate from 1-deoxy-D-xylulose 5-phosphate: step 1/6.</text>
</comment>
<evidence type="ECO:0000256" key="8">
    <source>
        <dbReference type="ARBA" id="ARBA00048543"/>
    </source>
</evidence>
<feature type="domain" description="1-deoxy-D-xylulose 5-phosphate reductoisomerase C-terminal" evidence="11">
    <location>
        <begin position="161"/>
        <end position="244"/>
    </location>
</feature>
<comment type="cofactor">
    <cofactor evidence="9">
        <name>Mg(2+)</name>
        <dbReference type="ChEBI" id="CHEBI:18420"/>
    </cofactor>
    <cofactor evidence="9">
        <name>Mn(2+)</name>
        <dbReference type="ChEBI" id="CHEBI:29035"/>
    </cofactor>
</comment>
<dbReference type="GO" id="GO:0070402">
    <property type="term" value="F:NADPH binding"/>
    <property type="evidence" value="ECO:0007669"/>
    <property type="project" value="InterPro"/>
</dbReference>
<dbReference type="PIRSF" id="PIRSF006205">
    <property type="entry name" value="Dxp_reductismrs"/>
    <property type="match status" value="1"/>
</dbReference>
<dbReference type="SUPFAM" id="SSF51735">
    <property type="entry name" value="NAD(P)-binding Rossmann-fold domains"/>
    <property type="match status" value="1"/>
</dbReference>
<dbReference type="GO" id="GO:0051484">
    <property type="term" value="P:isopentenyl diphosphate biosynthetic process, methylerythritol 4-phosphate pathway involved in terpenoid biosynthetic process"/>
    <property type="evidence" value="ECO:0007669"/>
    <property type="project" value="TreeGrafter"/>
</dbReference>
<feature type="binding site" evidence="9">
    <location>
        <position position="214"/>
    </location>
    <ligand>
        <name>1-deoxy-D-xylulose 5-phosphate</name>
        <dbReference type="ChEBI" id="CHEBI:57792"/>
    </ligand>
</feature>
<feature type="binding site" evidence="9">
    <location>
        <position position="236"/>
    </location>
    <ligand>
        <name>Mn(2+)</name>
        <dbReference type="ChEBI" id="CHEBI:29035"/>
    </ligand>
</feature>
<evidence type="ECO:0000256" key="3">
    <source>
        <dbReference type="ARBA" id="ARBA00022723"/>
    </source>
</evidence>
<gene>
    <name evidence="9" type="primary">dxr</name>
    <name evidence="13" type="ORF">EV666_102228</name>
</gene>
<feature type="binding site" evidence="9">
    <location>
        <position position="166"/>
    </location>
    <ligand>
        <name>1-deoxy-D-xylulose 5-phosphate</name>
        <dbReference type="ChEBI" id="CHEBI:57792"/>
    </ligand>
</feature>
<comment type="similarity">
    <text evidence="2 9">Belongs to the DXR family.</text>
</comment>
<feature type="binding site" evidence="9">
    <location>
        <position position="54"/>
    </location>
    <ligand>
        <name>NADPH</name>
        <dbReference type="ChEBI" id="CHEBI:57783"/>
    </ligand>
</feature>
<dbReference type="EMBL" id="SLWL01000002">
    <property type="protein sequence ID" value="TCO15250.1"/>
    <property type="molecule type" value="Genomic_DNA"/>
</dbReference>
<dbReference type="UniPathway" id="UPA00056">
    <property type="reaction ID" value="UER00092"/>
</dbReference>
<dbReference type="GO" id="GO:0030604">
    <property type="term" value="F:1-deoxy-D-xylulose-5-phosphate reductoisomerase activity"/>
    <property type="evidence" value="ECO:0007669"/>
    <property type="project" value="UniProtKB-UniRule"/>
</dbReference>
<dbReference type="PANTHER" id="PTHR30525">
    <property type="entry name" value="1-DEOXY-D-XYLULOSE 5-PHOSPHATE REDUCTOISOMERASE"/>
    <property type="match status" value="1"/>
</dbReference>
<dbReference type="Pfam" id="PF08436">
    <property type="entry name" value="DXP_redisom_C"/>
    <property type="match status" value="1"/>
</dbReference>
<feature type="binding site" evidence="9">
    <location>
        <position position="236"/>
    </location>
    <ligand>
        <name>1-deoxy-D-xylulose 5-phosphate</name>
        <dbReference type="ChEBI" id="CHEBI:57792"/>
    </ligand>
</feature>
<feature type="binding site" evidence="9">
    <location>
        <position position="167"/>
    </location>
    <ligand>
        <name>Mn(2+)</name>
        <dbReference type="ChEBI" id="CHEBI:29035"/>
    </ligand>
</feature>
<feature type="binding site" evidence="9">
    <location>
        <position position="140"/>
    </location>
    <ligand>
        <name>1-deoxy-D-xylulose 5-phosphate</name>
        <dbReference type="ChEBI" id="CHEBI:57792"/>
    </ligand>
</feature>
<dbReference type="Proteomes" id="UP000294881">
    <property type="component" value="Unassembled WGS sequence"/>
</dbReference>
<dbReference type="Gene3D" id="3.40.50.720">
    <property type="entry name" value="NAD(P)-binding Rossmann-like Domain"/>
    <property type="match status" value="1"/>
</dbReference>
<accession>A0A4R2GW52</accession>
<feature type="binding site" evidence="9">
    <location>
        <position position="227"/>
    </location>
    <ligand>
        <name>1-deoxy-D-xylulose 5-phosphate</name>
        <dbReference type="ChEBI" id="CHEBI:57792"/>
    </ligand>
</feature>
<dbReference type="InterPro" id="IPR013644">
    <property type="entry name" value="DXP_reductoisomerase_C"/>
</dbReference>
<feature type="binding site" evidence="9">
    <location>
        <position position="165"/>
    </location>
    <ligand>
        <name>Mn(2+)</name>
        <dbReference type="ChEBI" id="CHEBI:29035"/>
    </ligand>
</feature>
<evidence type="ECO:0000256" key="6">
    <source>
        <dbReference type="ARBA" id="ARBA00023211"/>
    </source>
</evidence>
<sequence>MSVHLQPAPAKSPEPATGVRRVTVLGATGSVGRSTAAVLDERRDRFRVAALVAGSDIDGVARLARQLAPEFVAVADPSQGAALRAALEGTGVASGAGAAAVNDAVALSCDVVVGAISGAAGLRPTHAAMQAGRVMALANKECLVCAGAAFMRDAVARGVPVLPVDSEHNALFQALGAEPADRVERMTLTASGGPFRDWAADAMAGITPAQALAHPTWAMGPKISIDSATLMNKGLELIEAMHLFGLPPDRLDVLVHPQSVIHGLVTFTDGSVTAGMASPDMRIPIGHCLGLPERLDLSTPRLDLARIGSLTFGAPDLERFPALRLAQEAMAAGGGAAAVLNAANEVAVAAFLAGRIGFCAIPTLIARVCETMAGVAAPSSIDDALEIDAEARARATAALAAGRAG</sequence>
<dbReference type="FunFam" id="3.40.50.720:FF:000045">
    <property type="entry name" value="1-deoxy-D-xylulose 5-phosphate reductoisomerase"/>
    <property type="match status" value="1"/>
</dbReference>
<evidence type="ECO:0000256" key="5">
    <source>
        <dbReference type="ARBA" id="ARBA00023002"/>
    </source>
</evidence>
<keyword evidence="6 9" id="KW-0464">Manganese</keyword>
<feature type="binding site" evidence="9">
    <location>
        <position position="220"/>
    </location>
    <ligand>
        <name>NADPH</name>
        <dbReference type="ChEBI" id="CHEBI:57783"/>
    </ligand>
</feature>
<dbReference type="GO" id="GO:0016853">
    <property type="term" value="F:isomerase activity"/>
    <property type="evidence" value="ECO:0007669"/>
    <property type="project" value="UniProtKB-KW"/>
</dbReference>
<feature type="binding site" evidence="9">
    <location>
        <position position="141"/>
    </location>
    <ligand>
        <name>NADPH</name>
        <dbReference type="ChEBI" id="CHEBI:57783"/>
    </ligand>
</feature>
<feature type="domain" description="DXP reductoisomerase C-terminal" evidence="12">
    <location>
        <begin position="276"/>
        <end position="393"/>
    </location>
</feature>
<dbReference type="Pfam" id="PF13288">
    <property type="entry name" value="DXPR_C"/>
    <property type="match status" value="1"/>
</dbReference>
<dbReference type="InterPro" id="IPR013512">
    <property type="entry name" value="DXP_reductoisomerase_N"/>
</dbReference>
<name>A0A4R2GW52_9HYPH</name>
<feature type="binding site" evidence="9">
    <location>
        <position position="232"/>
    </location>
    <ligand>
        <name>1-deoxy-D-xylulose 5-phosphate</name>
        <dbReference type="ChEBI" id="CHEBI:57792"/>
    </ligand>
</feature>
<keyword evidence="4 9" id="KW-0521">NADP</keyword>
<keyword evidence="14" id="KW-1185">Reference proteome</keyword>
<feature type="binding site" evidence="9">
    <location>
        <position position="30"/>
    </location>
    <ligand>
        <name>NADPH</name>
        <dbReference type="ChEBI" id="CHEBI:57783"/>
    </ligand>
</feature>
<dbReference type="OrthoDB" id="9806546at2"/>
<evidence type="ECO:0000256" key="1">
    <source>
        <dbReference type="ARBA" id="ARBA00005094"/>
    </source>
</evidence>
<comment type="function">
    <text evidence="9">Catalyzes the NADPH-dependent rearrangement and reduction of 1-deoxy-D-xylulose-5-phosphate (DXP) to 2-C-methyl-D-erythritol 4-phosphate (MEP).</text>
</comment>
<feature type="binding site" evidence="9">
    <location>
        <position position="31"/>
    </location>
    <ligand>
        <name>NADPH</name>
        <dbReference type="ChEBI" id="CHEBI:57783"/>
    </ligand>
</feature>
<keyword evidence="3 9" id="KW-0479">Metal-binding</keyword>
<dbReference type="Gene3D" id="1.10.1740.10">
    <property type="match status" value="1"/>
</dbReference>
<comment type="catalytic activity">
    <reaction evidence="8">
        <text>2-C-methyl-D-erythritol 4-phosphate + NADP(+) = 1-deoxy-D-xylulose 5-phosphate + NADPH + H(+)</text>
        <dbReference type="Rhea" id="RHEA:13717"/>
        <dbReference type="ChEBI" id="CHEBI:15378"/>
        <dbReference type="ChEBI" id="CHEBI:57783"/>
        <dbReference type="ChEBI" id="CHEBI:57792"/>
        <dbReference type="ChEBI" id="CHEBI:58262"/>
        <dbReference type="ChEBI" id="CHEBI:58349"/>
        <dbReference type="EC" id="1.1.1.267"/>
    </reaction>
    <physiologicalReaction direction="right-to-left" evidence="8">
        <dbReference type="Rhea" id="RHEA:13719"/>
    </physiologicalReaction>
</comment>
<comment type="caution">
    <text evidence="9">Lacks conserved residue(s) required for the propagation of feature annotation.</text>
</comment>
<evidence type="ECO:0000313" key="13">
    <source>
        <dbReference type="EMBL" id="TCO15250.1"/>
    </source>
</evidence>
<dbReference type="InterPro" id="IPR036169">
    <property type="entry name" value="DXPR_C_sf"/>
</dbReference>
<dbReference type="SUPFAM" id="SSF55347">
    <property type="entry name" value="Glyceraldehyde-3-phosphate dehydrogenase-like, C-terminal domain"/>
    <property type="match status" value="1"/>
</dbReference>
<dbReference type="InterPro" id="IPR026877">
    <property type="entry name" value="DXPR_C"/>
</dbReference>
<dbReference type="GO" id="GO:0030145">
    <property type="term" value="F:manganese ion binding"/>
    <property type="evidence" value="ECO:0007669"/>
    <property type="project" value="TreeGrafter"/>
</dbReference>